<dbReference type="Gene3D" id="3.40.570.10">
    <property type="entry name" value="Extracellular Endonuclease, subunit A"/>
    <property type="match status" value="1"/>
</dbReference>
<feature type="region of interest" description="Disordered" evidence="1">
    <location>
        <begin position="78"/>
        <end position="146"/>
    </location>
</feature>
<dbReference type="Proteomes" id="UP001597285">
    <property type="component" value="Unassembled WGS sequence"/>
</dbReference>
<evidence type="ECO:0000313" key="4">
    <source>
        <dbReference type="EMBL" id="MFD1799646.1"/>
    </source>
</evidence>
<dbReference type="InterPro" id="IPR044929">
    <property type="entry name" value="DNA/RNA_non-sp_Endonuclease_sf"/>
</dbReference>
<feature type="domain" description="Type VII secretion system protein EssD-like" evidence="3">
    <location>
        <begin position="183"/>
        <end position="310"/>
    </location>
</feature>
<keyword evidence="4" id="KW-0378">Hydrolase</keyword>
<reference evidence="5" key="1">
    <citation type="journal article" date="2019" name="Int. J. Syst. Evol. Microbiol.">
        <title>The Global Catalogue of Microorganisms (GCM) 10K type strain sequencing project: providing services to taxonomists for standard genome sequencing and annotation.</title>
        <authorList>
            <consortium name="The Broad Institute Genomics Platform"/>
            <consortium name="The Broad Institute Genome Sequencing Center for Infectious Disease"/>
            <person name="Wu L."/>
            <person name="Ma J."/>
        </authorList>
    </citation>
    <scope>NUCLEOTIDE SEQUENCE [LARGE SCALE GENOMIC DNA]</scope>
    <source>
        <strain evidence="5">KCTC 42143</strain>
    </source>
</reference>
<dbReference type="RefSeq" id="WP_058918180.1">
    <property type="nucleotide sequence ID" value="NZ_JBHSQC010000025.1"/>
</dbReference>
<comment type="caution">
    <text evidence="4">The sequence shown here is derived from an EMBL/GenBank/DDBJ whole genome shotgun (WGS) entry which is preliminary data.</text>
</comment>
<feature type="compositionally biased region" description="Basic and acidic residues" evidence="1">
    <location>
        <begin position="101"/>
        <end position="146"/>
    </location>
</feature>
<keyword evidence="2" id="KW-0472">Membrane</keyword>
<feature type="transmembrane region" description="Helical" evidence="2">
    <location>
        <begin position="53"/>
        <end position="72"/>
    </location>
</feature>
<keyword evidence="4" id="KW-0255">Endonuclease</keyword>
<dbReference type="EMBL" id="JBHUFF010000013">
    <property type="protein sequence ID" value="MFD1799646.1"/>
    <property type="molecule type" value="Genomic_DNA"/>
</dbReference>
<evidence type="ECO:0000259" key="3">
    <source>
        <dbReference type="Pfam" id="PF13930"/>
    </source>
</evidence>
<evidence type="ECO:0000313" key="5">
    <source>
        <dbReference type="Proteomes" id="UP001597285"/>
    </source>
</evidence>
<dbReference type="Pfam" id="PF13930">
    <property type="entry name" value="Endonuclea_NS_2"/>
    <property type="match status" value="1"/>
</dbReference>
<gene>
    <name evidence="4" type="ORF">ACFSBK_07245</name>
</gene>
<sequence length="425" mass="46800">MGIFKNKKVWIGLVLATVITIMLGDLAGLVFIGACIGIWYFKKKRPNKDYSTISICLAIMSFFVIGISGVNAESDADVATVEESSSESIESSNEEELAAMEESKQKKEEEEKAKEKAESESKEEERKKAEAESTATAEKEAKEELEKKTVEIQGTAPSIPDGAAYVEVNGNVPLFTNEDISSTEAWDEYGEMDSFKRVTAANAVLGTESMPAEERGNISDVYPTGWEQEEYANVSGGWLYNRSHLIGHQLTGYDGANNLITGTRYFNVEGMLPFENFVANYVETTDNHVRYRVTPYFEGNNLLASGIYMEGFSIEDNGEGLQFHIYVPNIQPGVTLDYATGDSLSDEPVVKEETVVEEPAIEEVPEEPVVEEAPSGGDVNSVDANGNGKVTIQEAKDAGFSMPLYSDHWLYPYMDDRDNDGMVGE</sequence>
<keyword evidence="2" id="KW-1133">Transmembrane helix</keyword>
<keyword evidence="5" id="KW-1185">Reference proteome</keyword>
<organism evidence="4 5">
    <name type="scientific">Carnobacterium antarcticum</name>
    <dbReference type="NCBI Taxonomy" id="2126436"/>
    <lineage>
        <taxon>Bacteria</taxon>
        <taxon>Bacillati</taxon>
        <taxon>Bacillota</taxon>
        <taxon>Bacilli</taxon>
        <taxon>Lactobacillales</taxon>
        <taxon>Carnobacteriaceae</taxon>
        <taxon>Carnobacterium</taxon>
    </lineage>
</organism>
<feature type="compositionally biased region" description="Low complexity" evidence="1">
    <location>
        <begin position="82"/>
        <end position="91"/>
    </location>
</feature>
<feature type="transmembrane region" description="Helical" evidence="2">
    <location>
        <begin position="12"/>
        <end position="41"/>
    </location>
</feature>
<protein>
    <submittedName>
        <fullName evidence="4">DNA/RNA non-specific endonuclease</fullName>
    </submittedName>
</protein>
<evidence type="ECO:0000256" key="1">
    <source>
        <dbReference type="SAM" id="MobiDB-lite"/>
    </source>
</evidence>
<accession>A0ABW4NPE6</accession>
<keyword evidence="2" id="KW-0812">Transmembrane</keyword>
<proteinExistence type="predicted"/>
<dbReference type="InterPro" id="IPR044927">
    <property type="entry name" value="Endonuclea_NS_2"/>
</dbReference>
<dbReference type="GO" id="GO:0004519">
    <property type="term" value="F:endonuclease activity"/>
    <property type="evidence" value="ECO:0007669"/>
    <property type="project" value="UniProtKB-KW"/>
</dbReference>
<name>A0ABW4NPE6_9LACT</name>
<keyword evidence="4" id="KW-0540">Nuclease</keyword>
<evidence type="ECO:0000256" key="2">
    <source>
        <dbReference type="SAM" id="Phobius"/>
    </source>
</evidence>